<dbReference type="AlphaFoldDB" id="A0A4S8M818"/>
<dbReference type="EMBL" id="ML179138">
    <property type="protein sequence ID" value="THU98320.1"/>
    <property type="molecule type" value="Genomic_DNA"/>
</dbReference>
<gene>
    <name evidence="1" type="ORF">K435DRAFT_609342</name>
</gene>
<keyword evidence="2" id="KW-1185">Reference proteome</keyword>
<reference evidence="1 2" key="1">
    <citation type="journal article" date="2019" name="Nat. Ecol. Evol.">
        <title>Megaphylogeny resolves global patterns of mushroom evolution.</title>
        <authorList>
            <person name="Varga T."/>
            <person name="Krizsan K."/>
            <person name="Foldi C."/>
            <person name="Dima B."/>
            <person name="Sanchez-Garcia M."/>
            <person name="Sanchez-Ramirez S."/>
            <person name="Szollosi G.J."/>
            <person name="Szarkandi J.G."/>
            <person name="Papp V."/>
            <person name="Albert L."/>
            <person name="Andreopoulos W."/>
            <person name="Angelini C."/>
            <person name="Antonin V."/>
            <person name="Barry K.W."/>
            <person name="Bougher N.L."/>
            <person name="Buchanan P."/>
            <person name="Buyck B."/>
            <person name="Bense V."/>
            <person name="Catcheside P."/>
            <person name="Chovatia M."/>
            <person name="Cooper J."/>
            <person name="Damon W."/>
            <person name="Desjardin D."/>
            <person name="Finy P."/>
            <person name="Geml J."/>
            <person name="Haridas S."/>
            <person name="Hughes K."/>
            <person name="Justo A."/>
            <person name="Karasinski D."/>
            <person name="Kautmanova I."/>
            <person name="Kiss B."/>
            <person name="Kocsube S."/>
            <person name="Kotiranta H."/>
            <person name="LaButti K.M."/>
            <person name="Lechner B.E."/>
            <person name="Liimatainen K."/>
            <person name="Lipzen A."/>
            <person name="Lukacs Z."/>
            <person name="Mihaltcheva S."/>
            <person name="Morgado L.N."/>
            <person name="Niskanen T."/>
            <person name="Noordeloos M.E."/>
            <person name="Ohm R.A."/>
            <person name="Ortiz-Santana B."/>
            <person name="Ovrebo C."/>
            <person name="Racz N."/>
            <person name="Riley R."/>
            <person name="Savchenko A."/>
            <person name="Shiryaev A."/>
            <person name="Soop K."/>
            <person name="Spirin V."/>
            <person name="Szebenyi C."/>
            <person name="Tomsovsky M."/>
            <person name="Tulloss R.E."/>
            <person name="Uehling J."/>
            <person name="Grigoriev I.V."/>
            <person name="Vagvolgyi C."/>
            <person name="Papp T."/>
            <person name="Martin F.M."/>
            <person name="Miettinen O."/>
            <person name="Hibbett D.S."/>
            <person name="Nagy L.G."/>
        </authorList>
    </citation>
    <scope>NUCLEOTIDE SEQUENCE [LARGE SCALE GENOMIC DNA]</scope>
    <source>
        <strain evidence="1 2">CBS 962.96</strain>
    </source>
</reference>
<evidence type="ECO:0000313" key="2">
    <source>
        <dbReference type="Proteomes" id="UP000297245"/>
    </source>
</evidence>
<sequence>ETERQLQEALHSFEDAATHYKQLATGAQASAVLANAYVGRVFTQLQEAEERRKKPKKKGRLNGDGMPKLLTGDDFFNKVLEHDAIQEAATKKKETRADVLKVYREQMEGYKKKVDVVKAANEKIKAAHAKALDKW</sequence>
<protein>
    <submittedName>
        <fullName evidence="1">Uncharacterized protein</fullName>
    </submittedName>
</protein>
<dbReference type="OrthoDB" id="2917041at2759"/>
<dbReference type="Proteomes" id="UP000297245">
    <property type="component" value="Unassembled WGS sequence"/>
</dbReference>
<feature type="non-terminal residue" evidence="1">
    <location>
        <position position="135"/>
    </location>
</feature>
<name>A0A4S8M818_DENBC</name>
<proteinExistence type="predicted"/>
<feature type="non-terminal residue" evidence="1">
    <location>
        <position position="1"/>
    </location>
</feature>
<accession>A0A4S8M818</accession>
<evidence type="ECO:0000313" key="1">
    <source>
        <dbReference type="EMBL" id="THU98320.1"/>
    </source>
</evidence>
<organism evidence="1 2">
    <name type="scientific">Dendrothele bispora (strain CBS 962.96)</name>
    <dbReference type="NCBI Taxonomy" id="1314807"/>
    <lineage>
        <taxon>Eukaryota</taxon>
        <taxon>Fungi</taxon>
        <taxon>Dikarya</taxon>
        <taxon>Basidiomycota</taxon>
        <taxon>Agaricomycotina</taxon>
        <taxon>Agaricomycetes</taxon>
        <taxon>Agaricomycetidae</taxon>
        <taxon>Agaricales</taxon>
        <taxon>Agaricales incertae sedis</taxon>
        <taxon>Dendrothele</taxon>
    </lineage>
</organism>